<dbReference type="InterPro" id="IPR038286">
    <property type="entry name" value="IPK_sf"/>
</dbReference>
<dbReference type="EnsemblMetazoa" id="CPIJ016779-RA">
    <property type="protein sequence ID" value="CPIJ016779-PA"/>
    <property type="gene ID" value="CPIJ016779"/>
</dbReference>
<feature type="region of interest" description="Disordered" evidence="10">
    <location>
        <begin position="248"/>
        <end position="287"/>
    </location>
</feature>
<dbReference type="AlphaFoldDB" id="B0XDK3"/>
<evidence type="ECO:0000256" key="6">
    <source>
        <dbReference type="ARBA" id="ARBA00036164"/>
    </source>
</evidence>
<keyword evidence="5" id="KW-0067">ATP-binding</keyword>
<evidence type="ECO:0000313" key="12">
    <source>
        <dbReference type="EnsemblMetazoa" id="CPIJ016779-PA"/>
    </source>
</evidence>
<evidence type="ECO:0000256" key="3">
    <source>
        <dbReference type="ARBA" id="ARBA00022741"/>
    </source>
</evidence>
<proteinExistence type="inferred from homology"/>
<dbReference type="VEuPathDB" id="VectorBase:CQUJHB016075"/>
<evidence type="ECO:0000313" key="13">
    <source>
        <dbReference type="Proteomes" id="UP000002320"/>
    </source>
</evidence>
<feature type="coiled-coil region" evidence="9">
    <location>
        <begin position="298"/>
        <end position="325"/>
    </location>
</feature>
<accession>B0XDK3</accession>
<dbReference type="PANTHER" id="PTHR12400:SF51">
    <property type="entry name" value="INOSITOL POLYPHOSPHATE MULTIKINASE"/>
    <property type="match status" value="1"/>
</dbReference>
<evidence type="ECO:0000313" key="11">
    <source>
        <dbReference type="EMBL" id="EDS45511.1"/>
    </source>
</evidence>
<keyword evidence="2 8" id="KW-0808">Transferase</keyword>
<keyword evidence="3" id="KW-0547">Nucleotide-binding</keyword>
<keyword evidence="13" id="KW-1185">Reference proteome</keyword>
<evidence type="ECO:0000256" key="5">
    <source>
        <dbReference type="ARBA" id="ARBA00022840"/>
    </source>
</evidence>
<dbReference type="GO" id="GO:0051765">
    <property type="term" value="F:inositol tetrakisphosphate kinase activity"/>
    <property type="evidence" value="ECO:0007669"/>
    <property type="project" value="TreeGrafter"/>
</dbReference>
<dbReference type="Proteomes" id="UP000002320">
    <property type="component" value="Unassembled WGS sequence"/>
</dbReference>
<dbReference type="GO" id="GO:0005634">
    <property type="term" value="C:nucleus"/>
    <property type="evidence" value="ECO:0007669"/>
    <property type="project" value="TreeGrafter"/>
</dbReference>
<protein>
    <recommendedName>
        <fullName evidence="8">Kinase</fullName>
        <ecNumber evidence="8">2.7.-.-</ecNumber>
    </recommendedName>
</protein>
<dbReference type="GO" id="GO:0032958">
    <property type="term" value="P:inositol phosphate biosynthetic process"/>
    <property type="evidence" value="ECO:0007669"/>
    <property type="project" value="InterPro"/>
</dbReference>
<dbReference type="PANTHER" id="PTHR12400">
    <property type="entry name" value="INOSITOL POLYPHOSPHATE KINASE"/>
    <property type="match status" value="1"/>
</dbReference>
<evidence type="ECO:0000256" key="2">
    <source>
        <dbReference type="ARBA" id="ARBA00022679"/>
    </source>
</evidence>
<dbReference type="eggNOG" id="KOG1620">
    <property type="taxonomic scope" value="Eukaryota"/>
</dbReference>
<reference evidence="11" key="1">
    <citation type="submission" date="2007-03" db="EMBL/GenBank/DDBJ databases">
        <title>Annotation of Culex pipiens quinquefasciatus.</title>
        <authorList>
            <consortium name="The Broad Institute Genome Sequencing Platform"/>
            <person name="Atkinson P.W."/>
            <person name="Hemingway J."/>
            <person name="Christensen B.M."/>
            <person name="Higgs S."/>
            <person name="Kodira C."/>
            <person name="Hannick L."/>
            <person name="Megy K."/>
            <person name="O'Leary S."/>
            <person name="Pearson M."/>
            <person name="Haas B.J."/>
            <person name="Mauceli E."/>
            <person name="Wortman J.R."/>
            <person name="Lee N.H."/>
            <person name="Guigo R."/>
            <person name="Stanke M."/>
            <person name="Alvarado L."/>
            <person name="Amedeo P."/>
            <person name="Antoine C.H."/>
            <person name="Arensburger P."/>
            <person name="Bidwell S.L."/>
            <person name="Crawford M."/>
            <person name="Camaro F."/>
            <person name="Devon K."/>
            <person name="Engels R."/>
            <person name="Hammond M."/>
            <person name="Howarth C."/>
            <person name="Koehrsen M."/>
            <person name="Lawson D."/>
            <person name="Montgomery P."/>
            <person name="Nene V."/>
            <person name="Nusbaum C."/>
            <person name="Puiu D."/>
            <person name="Romero-Severson J."/>
            <person name="Severson D.W."/>
            <person name="Shumway M."/>
            <person name="Sisk P."/>
            <person name="Stolte C."/>
            <person name="Zeng Q."/>
            <person name="Eisenstadt E."/>
            <person name="Fraser-Liggett C."/>
            <person name="Strausberg R."/>
            <person name="Galagan J."/>
            <person name="Birren B."/>
            <person name="Collins F.H."/>
        </authorList>
    </citation>
    <scope>NUCLEOTIDE SEQUENCE [LARGE SCALE GENOMIC DNA]</scope>
    <source>
        <strain evidence="11">JHB</strain>
    </source>
</reference>
<dbReference type="Pfam" id="PF03770">
    <property type="entry name" value="IPK"/>
    <property type="match status" value="1"/>
</dbReference>
<evidence type="ECO:0000256" key="8">
    <source>
        <dbReference type="RuleBase" id="RU363090"/>
    </source>
</evidence>
<evidence type="ECO:0000256" key="1">
    <source>
        <dbReference type="ARBA" id="ARBA00007374"/>
    </source>
</evidence>
<comment type="catalytic activity">
    <reaction evidence="7">
        <text>1D-myo-inositol 1,3,4,6-tetrakisphosphate + ATP = 1D-myo-inositol 1,3,4,5,6-pentakisphosphate + ADP + H(+)</text>
        <dbReference type="Rhea" id="RHEA:12717"/>
        <dbReference type="ChEBI" id="CHEBI:15378"/>
        <dbReference type="ChEBI" id="CHEBI:30616"/>
        <dbReference type="ChEBI" id="CHEBI:57660"/>
        <dbReference type="ChEBI" id="CHEBI:57733"/>
        <dbReference type="ChEBI" id="CHEBI:456216"/>
        <dbReference type="EC" id="2.7.1.140"/>
    </reaction>
</comment>
<keyword evidence="9" id="KW-0175">Coiled coil</keyword>
<dbReference type="InterPro" id="IPR005522">
    <property type="entry name" value="IPK"/>
</dbReference>
<evidence type="ECO:0000256" key="4">
    <source>
        <dbReference type="ARBA" id="ARBA00022777"/>
    </source>
</evidence>
<evidence type="ECO:0000256" key="10">
    <source>
        <dbReference type="SAM" id="MobiDB-lite"/>
    </source>
</evidence>
<dbReference type="InParanoid" id="B0XDK3"/>
<dbReference type="FunCoup" id="B0XDK3">
    <property type="interactions" value="1206"/>
</dbReference>
<dbReference type="VEuPathDB" id="VectorBase:CPIJ016779"/>
<sequence length="388" mass="43563">MSGDQPYPVFPEGVQPLENQVAGHTFEQGTDILGLLKNLDDGSILKPAGKVLCGVREIKFYETIQAATTEKDLVPLKEFIPGYKGHLKLPIDGKPVEFIKLADLTHGMLEPCIMDVKIGCRTWDPLATPEKRKAEESKYQACKRNLGMCIPGFQVYSIVNGRRMRYGKEYGKKLTEVTVKDAFRKFLNADSGLCRQLLMQFLSDLWNIQKWARTQTTYRLYSSSVLLVYDARRLKPVLQYQTKSLNSSSAKLNNSSGNLSGTSPAHSSGSSSRPSSPTQVVPVGTDSGVEPLQHYYKIQRSHSTMNNYEEDMKAMRENYVFMRDNLVGSYESKVWASARMIDFAHAFPAEEPGTIDTNYLQGIESLVRIFEEFLKECEAQNAPKQGVA</sequence>
<name>B0XDK3_CULQU</name>
<comment type="catalytic activity">
    <reaction evidence="6">
        <text>1D-myo-inositol 1,4,5-trisphosphate + 2 ATP = 1D-myo-inositol 1,3,4,5,6-pentakisphosphate + 2 ADP + 2 H(+)</text>
        <dbReference type="Rhea" id="RHEA:32359"/>
        <dbReference type="ChEBI" id="CHEBI:15378"/>
        <dbReference type="ChEBI" id="CHEBI:30616"/>
        <dbReference type="ChEBI" id="CHEBI:57733"/>
        <dbReference type="ChEBI" id="CHEBI:203600"/>
        <dbReference type="ChEBI" id="CHEBI:456216"/>
        <dbReference type="EC" id="2.7.1.151"/>
    </reaction>
</comment>
<dbReference type="EC" id="2.7.-.-" evidence="8"/>
<dbReference type="KEGG" id="cqu:CpipJ_CPIJ016779"/>
<comment type="similarity">
    <text evidence="1 8">Belongs to the inositol phosphokinase (IPK) family.</text>
</comment>
<dbReference type="SUPFAM" id="SSF56104">
    <property type="entry name" value="SAICAR synthase-like"/>
    <property type="match status" value="1"/>
</dbReference>
<dbReference type="EMBL" id="DS232763">
    <property type="protein sequence ID" value="EDS45511.1"/>
    <property type="molecule type" value="Genomic_DNA"/>
</dbReference>
<evidence type="ECO:0000256" key="7">
    <source>
        <dbReference type="ARBA" id="ARBA00036525"/>
    </source>
</evidence>
<dbReference type="OrthoDB" id="5958943at2759"/>
<evidence type="ECO:0000256" key="9">
    <source>
        <dbReference type="SAM" id="Coils"/>
    </source>
</evidence>
<dbReference type="HOGENOM" id="CLU_042569_1_2_1"/>
<dbReference type="GO" id="GO:0008440">
    <property type="term" value="F:inositol-1,4,5-trisphosphate 3-kinase activity"/>
    <property type="evidence" value="ECO:0007669"/>
    <property type="project" value="TreeGrafter"/>
</dbReference>
<feature type="compositionally biased region" description="Low complexity" evidence="10">
    <location>
        <begin position="248"/>
        <end position="278"/>
    </location>
</feature>
<dbReference type="OMA" id="TGCQEVA"/>
<reference evidence="12" key="2">
    <citation type="submission" date="2021-02" db="UniProtKB">
        <authorList>
            <consortium name="EnsemblMetazoa"/>
        </authorList>
    </citation>
    <scope>IDENTIFICATION</scope>
    <source>
        <strain evidence="12">JHB</strain>
    </source>
</reference>
<dbReference type="GO" id="GO:0005524">
    <property type="term" value="F:ATP binding"/>
    <property type="evidence" value="ECO:0007669"/>
    <property type="project" value="UniProtKB-KW"/>
</dbReference>
<dbReference type="GO" id="GO:0005737">
    <property type="term" value="C:cytoplasm"/>
    <property type="evidence" value="ECO:0007669"/>
    <property type="project" value="TreeGrafter"/>
</dbReference>
<dbReference type="Gene3D" id="3.30.470.160">
    <property type="entry name" value="Inositol polyphosphate kinase"/>
    <property type="match status" value="1"/>
</dbReference>
<organism>
    <name type="scientific">Culex quinquefasciatus</name>
    <name type="common">Southern house mosquito</name>
    <name type="synonym">Culex pungens</name>
    <dbReference type="NCBI Taxonomy" id="7176"/>
    <lineage>
        <taxon>Eukaryota</taxon>
        <taxon>Metazoa</taxon>
        <taxon>Ecdysozoa</taxon>
        <taxon>Arthropoda</taxon>
        <taxon>Hexapoda</taxon>
        <taxon>Insecta</taxon>
        <taxon>Pterygota</taxon>
        <taxon>Neoptera</taxon>
        <taxon>Endopterygota</taxon>
        <taxon>Diptera</taxon>
        <taxon>Nematocera</taxon>
        <taxon>Culicoidea</taxon>
        <taxon>Culicidae</taxon>
        <taxon>Culicinae</taxon>
        <taxon>Culicini</taxon>
        <taxon>Culex</taxon>
        <taxon>Culex</taxon>
    </lineage>
</organism>
<keyword evidence="4 8" id="KW-0418">Kinase</keyword>
<dbReference type="STRING" id="7176.B0XDK3"/>
<gene>
    <name evidence="12" type="primary">6051256</name>
    <name evidence="11" type="ORF">CpipJ_CPIJ016779</name>
</gene>